<dbReference type="InterPro" id="IPR018499">
    <property type="entry name" value="Tetraspanin/Peripherin"/>
</dbReference>
<dbReference type="InterPro" id="IPR008952">
    <property type="entry name" value="Tetraspanin_EC2_sf"/>
</dbReference>
<gene>
    <name evidence="7" type="primary">LOC103513763</name>
</gene>
<name>A0A1S4EH48_DIACI</name>
<dbReference type="Proteomes" id="UP000079169">
    <property type="component" value="Unplaced"/>
</dbReference>
<feature type="transmembrane region" description="Helical" evidence="5">
    <location>
        <begin position="68"/>
        <end position="87"/>
    </location>
</feature>
<dbReference type="GO" id="GO:0005886">
    <property type="term" value="C:plasma membrane"/>
    <property type="evidence" value="ECO:0007669"/>
    <property type="project" value="TreeGrafter"/>
</dbReference>
<dbReference type="OMA" id="LEEPFCC"/>
<dbReference type="RefSeq" id="XP_017301510.1">
    <property type="nucleotide sequence ID" value="XM_017446021.1"/>
</dbReference>
<evidence type="ECO:0000256" key="5">
    <source>
        <dbReference type="SAM" id="Phobius"/>
    </source>
</evidence>
<keyword evidence="2 5" id="KW-0812">Transmembrane</keyword>
<dbReference type="AlphaFoldDB" id="A0A1S4EH48"/>
<proteinExistence type="predicted"/>
<feature type="transmembrane region" description="Helical" evidence="5">
    <location>
        <begin position="238"/>
        <end position="260"/>
    </location>
</feature>
<dbReference type="CDD" id="cd03156">
    <property type="entry name" value="uroplakin_I_like_LEL"/>
    <property type="match status" value="1"/>
</dbReference>
<sequence>MNINMNHTDEPLEIQTGQEVTRIGHNEKKAEEAKCNSSNRQQVMLIILAMMTMLTLSGFTHPDALTDVSLLLIISGGIICLVSFLGYCGSCYNCPCMTALFGCIILLILVLQIAAGGLAFFYKQRVGDEIKLFLKDTIRDYYNVTPTNQSNTATLMWNYLMAQLSCCGVDDYTDFSMSPRWNSTGLQVPAACCNLIGNKFDFQPLDPDCVHTATDANSYYRIGCYETVNNFVMGHLEIVFWVVLGLGTFELILMLLAFCLSKSESKYENSCC</sequence>
<dbReference type="Pfam" id="PF00335">
    <property type="entry name" value="Tetraspanin"/>
    <property type="match status" value="1"/>
</dbReference>
<dbReference type="PANTHER" id="PTHR19282:SF552">
    <property type="entry name" value="TETRASPANIN"/>
    <property type="match status" value="1"/>
</dbReference>
<dbReference type="GeneID" id="103513763"/>
<evidence type="ECO:0000256" key="2">
    <source>
        <dbReference type="ARBA" id="ARBA00022692"/>
    </source>
</evidence>
<protein>
    <submittedName>
        <fullName evidence="7">Tetraspanin-7</fullName>
    </submittedName>
</protein>
<evidence type="ECO:0000256" key="3">
    <source>
        <dbReference type="ARBA" id="ARBA00022989"/>
    </source>
</evidence>
<dbReference type="PANTHER" id="PTHR19282">
    <property type="entry name" value="TETRASPANIN"/>
    <property type="match status" value="1"/>
</dbReference>
<feature type="transmembrane region" description="Helical" evidence="5">
    <location>
        <begin position="99"/>
        <end position="122"/>
    </location>
</feature>
<evidence type="ECO:0000256" key="1">
    <source>
        <dbReference type="ARBA" id="ARBA00004141"/>
    </source>
</evidence>
<evidence type="ECO:0000313" key="7">
    <source>
        <dbReference type="RefSeq" id="XP_017301510.1"/>
    </source>
</evidence>
<dbReference type="PRINTS" id="PR00259">
    <property type="entry name" value="TMFOUR"/>
</dbReference>
<dbReference type="Gene3D" id="1.10.1450.10">
    <property type="entry name" value="Tetraspanin"/>
    <property type="match status" value="1"/>
</dbReference>
<keyword evidence="3 5" id="KW-1133">Transmembrane helix</keyword>
<dbReference type="PaxDb" id="121845-A0A1S4EH48"/>
<keyword evidence="4 5" id="KW-0472">Membrane</keyword>
<dbReference type="STRING" id="121845.A0A1S4EH48"/>
<evidence type="ECO:0000256" key="4">
    <source>
        <dbReference type="ARBA" id="ARBA00023136"/>
    </source>
</evidence>
<feature type="transmembrane region" description="Helical" evidence="5">
    <location>
        <begin position="43"/>
        <end position="62"/>
    </location>
</feature>
<evidence type="ECO:0000313" key="6">
    <source>
        <dbReference type="Proteomes" id="UP000079169"/>
    </source>
</evidence>
<keyword evidence="6" id="KW-1185">Reference proteome</keyword>
<dbReference type="KEGG" id="dci:103513763"/>
<organism evidence="6 7">
    <name type="scientific">Diaphorina citri</name>
    <name type="common">Asian citrus psyllid</name>
    <dbReference type="NCBI Taxonomy" id="121845"/>
    <lineage>
        <taxon>Eukaryota</taxon>
        <taxon>Metazoa</taxon>
        <taxon>Ecdysozoa</taxon>
        <taxon>Arthropoda</taxon>
        <taxon>Hexapoda</taxon>
        <taxon>Insecta</taxon>
        <taxon>Pterygota</taxon>
        <taxon>Neoptera</taxon>
        <taxon>Paraneoptera</taxon>
        <taxon>Hemiptera</taxon>
        <taxon>Sternorrhyncha</taxon>
        <taxon>Psylloidea</taxon>
        <taxon>Psyllidae</taxon>
        <taxon>Diaphorininae</taxon>
        <taxon>Diaphorina</taxon>
    </lineage>
</organism>
<comment type="subcellular location">
    <subcellularLocation>
        <location evidence="1">Membrane</location>
        <topology evidence="1">Multi-pass membrane protein</topology>
    </subcellularLocation>
</comment>
<accession>A0A1S4EH48</accession>
<reference evidence="7" key="1">
    <citation type="submission" date="2025-08" db="UniProtKB">
        <authorList>
            <consortium name="RefSeq"/>
        </authorList>
    </citation>
    <scope>IDENTIFICATION</scope>
</reference>
<dbReference type="SUPFAM" id="SSF48652">
    <property type="entry name" value="Tetraspanin"/>
    <property type="match status" value="1"/>
</dbReference>